<keyword evidence="1" id="KW-0472">Membrane</keyword>
<evidence type="ECO:0000313" key="3">
    <source>
        <dbReference type="Proteomes" id="UP001328107"/>
    </source>
</evidence>
<dbReference type="InterPro" id="IPR019428">
    <property type="entry name" value="7TM_GPCR_serpentine_rcpt_Str"/>
</dbReference>
<keyword evidence="1" id="KW-1133">Transmembrane helix</keyword>
<accession>A0AAN5D657</accession>
<organism evidence="2 3">
    <name type="scientific">Pristionchus mayeri</name>
    <dbReference type="NCBI Taxonomy" id="1317129"/>
    <lineage>
        <taxon>Eukaryota</taxon>
        <taxon>Metazoa</taxon>
        <taxon>Ecdysozoa</taxon>
        <taxon>Nematoda</taxon>
        <taxon>Chromadorea</taxon>
        <taxon>Rhabditida</taxon>
        <taxon>Rhabditina</taxon>
        <taxon>Diplogasteromorpha</taxon>
        <taxon>Diplogasteroidea</taxon>
        <taxon>Neodiplogasteridae</taxon>
        <taxon>Pristionchus</taxon>
    </lineage>
</organism>
<proteinExistence type="predicted"/>
<keyword evidence="3" id="KW-1185">Reference proteome</keyword>
<dbReference type="PANTHER" id="PTHR22943">
    <property type="entry name" value="7-TRANSMEMBRANE DOMAIN RECEPTOR C.ELEGANS"/>
    <property type="match status" value="1"/>
</dbReference>
<sequence>MAKKTSLLLQQVYMDFHSISEYREEFAGITRKIFDIYPEEAAVVYGAKLFATEKSSKSAFFFSIYGVLPTYLISYVIFFFCSLKIYRAIKTYGIDNKSQRLVQLQRQFFKTLVLQGLLPLIVLSLPMSCFFVGIVGGFNMDRLTLLLTFSLWIVPTVQGLVSLSFLVKISLNAPQTTST</sequence>
<evidence type="ECO:0008006" key="4">
    <source>
        <dbReference type="Google" id="ProtNLM"/>
    </source>
</evidence>
<dbReference type="Pfam" id="PF10326">
    <property type="entry name" value="7TM_GPCR_Str"/>
    <property type="match status" value="1"/>
</dbReference>
<reference evidence="3" key="1">
    <citation type="submission" date="2022-10" db="EMBL/GenBank/DDBJ databases">
        <title>Genome assembly of Pristionchus species.</title>
        <authorList>
            <person name="Yoshida K."/>
            <person name="Sommer R.J."/>
        </authorList>
    </citation>
    <scope>NUCLEOTIDE SEQUENCE [LARGE SCALE GENOMIC DNA]</scope>
    <source>
        <strain evidence="3">RS5460</strain>
    </source>
</reference>
<keyword evidence="1" id="KW-0812">Transmembrane</keyword>
<dbReference type="PANTHER" id="PTHR22943:SF248">
    <property type="entry name" value="SEVEN TM RECEPTOR"/>
    <property type="match status" value="1"/>
</dbReference>
<dbReference type="Proteomes" id="UP001328107">
    <property type="component" value="Unassembled WGS sequence"/>
</dbReference>
<comment type="caution">
    <text evidence="2">The sequence shown here is derived from an EMBL/GenBank/DDBJ whole genome shotgun (WGS) entry which is preliminary data.</text>
</comment>
<evidence type="ECO:0000313" key="2">
    <source>
        <dbReference type="EMBL" id="GMR56407.1"/>
    </source>
</evidence>
<feature type="transmembrane region" description="Helical" evidence="1">
    <location>
        <begin position="59"/>
        <end position="81"/>
    </location>
</feature>
<feature type="transmembrane region" description="Helical" evidence="1">
    <location>
        <begin position="144"/>
        <end position="167"/>
    </location>
</feature>
<protein>
    <recommendedName>
        <fullName evidence="4">G protein-coupled receptor</fullName>
    </recommendedName>
</protein>
<dbReference type="EMBL" id="BTRK01000005">
    <property type="protein sequence ID" value="GMR56407.1"/>
    <property type="molecule type" value="Genomic_DNA"/>
</dbReference>
<feature type="non-terminal residue" evidence="2">
    <location>
        <position position="179"/>
    </location>
</feature>
<name>A0AAN5D657_9BILA</name>
<evidence type="ECO:0000256" key="1">
    <source>
        <dbReference type="SAM" id="Phobius"/>
    </source>
</evidence>
<dbReference type="AlphaFoldDB" id="A0AAN5D657"/>
<gene>
    <name evidence="2" type="ORF">PMAYCL1PPCAC_26601</name>
</gene>
<feature type="transmembrane region" description="Helical" evidence="1">
    <location>
        <begin position="112"/>
        <end position="138"/>
    </location>
</feature>